<keyword evidence="4" id="KW-1185">Reference proteome</keyword>
<organism evidence="3 4">
    <name type="scientific">Nonomuraea wenchangensis</name>
    <dbReference type="NCBI Taxonomy" id="568860"/>
    <lineage>
        <taxon>Bacteria</taxon>
        <taxon>Bacillati</taxon>
        <taxon>Actinomycetota</taxon>
        <taxon>Actinomycetes</taxon>
        <taxon>Streptosporangiales</taxon>
        <taxon>Streptosporangiaceae</taxon>
        <taxon>Nonomuraea</taxon>
    </lineage>
</organism>
<evidence type="ECO:0000256" key="1">
    <source>
        <dbReference type="SAM" id="MobiDB-lite"/>
    </source>
</evidence>
<feature type="region of interest" description="Disordered" evidence="1">
    <location>
        <begin position="1"/>
        <end position="59"/>
    </location>
</feature>
<dbReference type="EMBL" id="FOHX01000002">
    <property type="protein sequence ID" value="SET18359.1"/>
    <property type="molecule type" value="Genomic_DNA"/>
</dbReference>
<gene>
    <name evidence="3" type="ORF">SAMN05421811_102301</name>
</gene>
<dbReference type="InterPro" id="IPR029476">
    <property type="entry name" value="DNase_NucA_NucB"/>
</dbReference>
<dbReference type="AlphaFoldDB" id="A0A1I0CG19"/>
<dbReference type="Pfam" id="PF14040">
    <property type="entry name" value="DNase_NucA_NucB"/>
    <property type="match status" value="1"/>
</dbReference>
<sequence length="146" mass="16431">MARHIQTAFTKPSTTVPFKTDGPKHIPGNRNAGERTPEREPLTRILSSSSRYSQNRKAKDKVCTEFFSDRPLASNGAPEDEWQECDEYPFASTKEGGAYDRPEYGKNNFSVQAVLGRHNSIAGSDLGVFFARYRVLNGNKFWVAVR</sequence>
<feature type="domain" description="Deoxyribonuclease NucA/NucB" evidence="2">
    <location>
        <begin position="50"/>
        <end position="143"/>
    </location>
</feature>
<accession>A0A1I0CG19</accession>
<evidence type="ECO:0000259" key="2">
    <source>
        <dbReference type="Pfam" id="PF14040"/>
    </source>
</evidence>
<dbReference type="RefSeq" id="WP_177240509.1">
    <property type="nucleotide sequence ID" value="NZ_FOHX01000002.1"/>
</dbReference>
<feature type="compositionally biased region" description="Basic and acidic residues" evidence="1">
    <location>
        <begin position="32"/>
        <end position="42"/>
    </location>
</feature>
<evidence type="ECO:0000313" key="4">
    <source>
        <dbReference type="Proteomes" id="UP000199361"/>
    </source>
</evidence>
<proteinExistence type="predicted"/>
<dbReference type="Proteomes" id="UP000199361">
    <property type="component" value="Unassembled WGS sequence"/>
</dbReference>
<evidence type="ECO:0000313" key="3">
    <source>
        <dbReference type="EMBL" id="SET18359.1"/>
    </source>
</evidence>
<name>A0A1I0CG19_9ACTN</name>
<feature type="compositionally biased region" description="Polar residues" evidence="1">
    <location>
        <begin position="7"/>
        <end position="17"/>
    </location>
</feature>
<reference evidence="3 4" key="1">
    <citation type="submission" date="2016-10" db="EMBL/GenBank/DDBJ databases">
        <authorList>
            <person name="de Groot N.N."/>
        </authorList>
    </citation>
    <scope>NUCLEOTIDE SEQUENCE [LARGE SCALE GENOMIC DNA]</scope>
    <source>
        <strain evidence="3 4">CGMCC 4.5598</strain>
    </source>
</reference>
<dbReference type="STRING" id="568860.SAMN05421811_102301"/>
<protein>
    <submittedName>
        <fullName evidence="3">Deoxyribonuclease NucA/NucB</fullName>
    </submittedName>
</protein>